<feature type="compositionally biased region" description="Basic and acidic residues" evidence="3">
    <location>
        <begin position="1500"/>
        <end position="1524"/>
    </location>
</feature>
<keyword evidence="2" id="KW-0175">Coiled coil</keyword>
<dbReference type="Proteomes" id="UP001634394">
    <property type="component" value="Unassembled WGS sequence"/>
</dbReference>
<feature type="region of interest" description="Disordered" evidence="3">
    <location>
        <begin position="1761"/>
        <end position="1791"/>
    </location>
</feature>
<dbReference type="PANTHER" id="PTHR22826">
    <property type="entry name" value="RHO GUANINE EXCHANGE FACTOR-RELATED"/>
    <property type="match status" value="1"/>
</dbReference>
<feature type="domain" description="Biotin-protein ligase N-terminal" evidence="4">
    <location>
        <begin position="31"/>
        <end position="199"/>
    </location>
</feature>
<feature type="region of interest" description="Disordered" evidence="3">
    <location>
        <begin position="1352"/>
        <end position="1384"/>
    </location>
</feature>
<feature type="region of interest" description="Disordered" evidence="3">
    <location>
        <begin position="1494"/>
        <end position="1535"/>
    </location>
</feature>
<feature type="compositionally biased region" description="Basic and acidic residues" evidence="3">
    <location>
        <begin position="1782"/>
        <end position="1791"/>
    </location>
</feature>
<evidence type="ECO:0000313" key="6">
    <source>
        <dbReference type="Proteomes" id="UP001634394"/>
    </source>
</evidence>
<reference evidence="5 6" key="1">
    <citation type="submission" date="2024-11" db="EMBL/GenBank/DDBJ databases">
        <title>Chromosome-level genome assembly of the freshwater bivalve Anodonta woodiana.</title>
        <authorList>
            <person name="Chen X."/>
        </authorList>
    </citation>
    <scope>NUCLEOTIDE SEQUENCE [LARGE SCALE GENOMIC DNA]</scope>
    <source>
        <strain evidence="5">MN2024</strain>
        <tissue evidence="5">Gills</tissue>
    </source>
</reference>
<evidence type="ECO:0000313" key="5">
    <source>
        <dbReference type="EMBL" id="KAL3843136.1"/>
    </source>
</evidence>
<dbReference type="InterPro" id="IPR051336">
    <property type="entry name" value="RhoGEF_Guanine_NuclExch_SF"/>
</dbReference>
<dbReference type="CDD" id="cd03144">
    <property type="entry name" value="GATase1_ScBLP_like"/>
    <property type="match status" value="1"/>
</dbReference>
<evidence type="ECO:0000256" key="1">
    <source>
        <dbReference type="ARBA" id="ARBA00022658"/>
    </source>
</evidence>
<dbReference type="GO" id="GO:0005085">
    <property type="term" value="F:guanyl-nucleotide exchange factor activity"/>
    <property type="evidence" value="ECO:0007669"/>
    <property type="project" value="UniProtKB-KW"/>
</dbReference>
<proteinExistence type="predicted"/>
<name>A0ABD3U2U2_SINWO</name>
<dbReference type="Pfam" id="PF09825">
    <property type="entry name" value="BPL_N"/>
    <property type="match status" value="1"/>
</dbReference>
<evidence type="ECO:0000259" key="4">
    <source>
        <dbReference type="Pfam" id="PF09825"/>
    </source>
</evidence>
<dbReference type="InterPro" id="IPR019197">
    <property type="entry name" value="Biotin-prot_ligase_N"/>
</dbReference>
<evidence type="ECO:0000256" key="3">
    <source>
        <dbReference type="SAM" id="MobiDB-lite"/>
    </source>
</evidence>
<dbReference type="PANTHER" id="PTHR22826:SF117">
    <property type="entry name" value="PLECKSTRIN HOMOLOGY DOMAIN-CONTAINING FAMILY G MEMBER 4B-RELATED"/>
    <property type="match status" value="1"/>
</dbReference>
<feature type="coiled-coil region" evidence="2">
    <location>
        <begin position="881"/>
        <end position="908"/>
    </location>
</feature>
<evidence type="ECO:0000256" key="2">
    <source>
        <dbReference type="SAM" id="Coils"/>
    </source>
</evidence>
<accession>A0ABD3U2U2</accession>
<gene>
    <name evidence="5" type="ORF">ACJMK2_021088</name>
</gene>
<comment type="caution">
    <text evidence="5">The sequence shown here is derived from an EMBL/GenBank/DDBJ whole genome shotgun (WGS) entry which is preliminary data.</text>
</comment>
<dbReference type="InterPro" id="IPR029062">
    <property type="entry name" value="Class_I_gatase-like"/>
</dbReference>
<sequence length="1815" mass="204889">MDEVACGQHIQMKNILRNCGQKISQISRAWVYVYKGEGADDVAAETLLHGLRHYLDPMAYSFGYITPESIREGSWKNQTALLALGGGYDLGFINALGNDGMKHIKDYVTYTGGAYLGICAGAYFACDHIEFDKGGPLEVVGERQFKFFPGCCRGPTFPGFDYKSRRGAVASKVLYQNSPGEGAMHLNLYFNGGGTFIPPCDSFSTLKNGFIHDSVSSTMSKEADISLCHKIYLADDTVTQPDRTEFTQNLLNLKMHNNFHPQQLEDWDQLQRNVISSSIQLCQNDIQKNGKSHISHNSSDSSICCDEIDKLTENPDLESKCNKINFVEVKDVKLGSVGRESAQRSSLTQDPDLEHCSEKDASHHELTLTRNYEILGCYAELAQQPACIVKCIVGKGTALLSSVHFEYSFCDLDAEDAYLVDIIPKLKESEIHRQALFISLQERPESEFTLGDFQKQKLEEIYEIELNLKRDFWLCSVSVDGLLERFRTNLLSQILAYLNQTARFKTSLDLFDQTARFKTSLGLSDQIARFKTSLDLSDQTARFKTSLDLSDQTARFKTSLGLSDQIARFKTSLDLSDQIARFKTSLDLSDQTARFKTSLGLSDQTARFKTSLGLSDQTARFKTSLGLSDQTARVKTGGTDNCGVPVVTFPGQGTPHLLRYDTREVGQLVSLYLEMCGGTASFLVDLQHGATPDIITRLAGTLEYLEIQRRGSVRAVYIIKPKSRAKLRFLKKCMGSHKESGFHYTVVLLKNQRSLFYYIHSSSLTWDFGGTLQYNHEAWVIFQKMVVEAVEGAADVLKTFPDARDKISLLQELDTIDMEAADINNLIEDIQLKYKTLVGNNGVHEVIDLVKQTIHKLEKPDEDAVFSQIHATLISEAIGKLRRAHAELSSVLSELESLKDKIDSALRSEASFRNCVECAKKIQIRILSDFWPQLVHHPYVANTVSQAEIYRTHFTASILQPAKEMLLDATQLLLDMKDLISRDHGKQNKTAQVAAKLSEAVQPFVRQLNRLNDTYTNIHVFHVVFEKCKSWYKNTLGSITSYMFSENNEQAWKRLKLTHVKKHPPPRSDHMAILDEHLPTVLDSSLQEEATLLCHRVKFLLELLKQDFISDKEVSQIRAWEEDQMFLNADDINEVTDSREDLSQLKIDNDNLCLQDVSLIYQSVPLNHEYDQCDEYNMIHERDIQICGTSLSPHFQDYEAGHKNMNYETLEEVAVKRQTPNQYTDKGSSRDFSNTCLASRQVSTLKAPQSKIHSLPRSPSSSDLGYHDDERFIDLSYSALDADASTDGTFTNYDYFLPEQCGAIDTTGTFLSNRKITSNIQSNSAGNTDVTFTMKGGPKPQTSTLLRKEKLSTQFEEHDPISSPKTPFSPDLSDSSEDESCPTARDVLKKKLSGSFSYDPNVSDLDSYMQHCEKINAAEKCTRSLTQGNTSANELYMPGDIREAQHSSVANHMHFSPQSKNESEMISMGISNTERLQKRNAWNNVECMSLRTSGSASLTHKGDSREQRNASDPKQINDRNKDLNSSHSSRKSNMLSLHENVEREISKTHQINTCQLSHSAESRRTKICTAPLQSEHPQVPSTYGTDGVFSKDRNAHLHVSHNEHFTDNKLRRVNETKSALSISADETKNENVDLPLLVRKLRNKLSKSLYDLNEDELCLNDQLSYRLSRSLFAMSAIGESILTKAKESNRTYFKFEEEIPFDHEYDQMSECQSPLFAEDTNGQLWFTGSRKTSSCRSWNHANNEVTGVFYENGKHKCNGYTIENPTMKERNGQHSNPNEELSPDKGKTDKNDHIEEEIARKLELLRIGVTCIRPK</sequence>
<keyword evidence="6" id="KW-1185">Reference proteome</keyword>
<feature type="compositionally biased region" description="Polar residues" evidence="3">
    <location>
        <begin position="1525"/>
        <end position="1535"/>
    </location>
</feature>
<dbReference type="SUPFAM" id="SSF52317">
    <property type="entry name" value="Class I glutamine amidotransferase-like"/>
    <property type="match status" value="1"/>
</dbReference>
<organism evidence="5 6">
    <name type="scientific">Sinanodonta woodiana</name>
    <name type="common">Chinese pond mussel</name>
    <name type="synonym">Anodonta woodiana</name>
    <dbReference type="NCBI Taxonomy" id="1069815"/>
    <lineage>
        <taxon>Eukaryota</taxon>
        <taxon>Metazoa</taxon>
        <taxon>Spiralia</taxon>
        <taxon>Lophotrochozoa</taxon>
        <taxon>Mollusca</taxon>
        <taxon>Bivalvia</taxon>
        <taxon>Autobranchia</taxon>
        <taxon>Heteroconchia</taxon>
        <taxon>Palaeoheterodonta</taxon>
        <taxon>Unionida</taxon>
        <taxon>Unionoidea</taxon>
        <taxon>Unionidae</taxon>
        <taxon>Unioninae</taxon>
        <taxon>Sinanodonta</taxon>
    </lineage>
</organism>
<dbReference type="EMBL" id="JBJQND010000017">
    <property type="protein sequence ID" value="KAL3843136.1"/>
    <property type="molecule type" value="Genomic_DNA"/>
</dbReference>
<protein>
    <recommendedName>
        <fullName evidence="4">Biotin-protein ligase N-terminal domain-containing protein</fullName>
    </recommendedName>
</protein>
<keyword evidence="1" id="KW-0344">Guanine-nucleotide releasing factor</keyword>